<feature type="chain" id="PRO_5009535322" evidence="2">
    <location>
        <begin position="24"/>
        <end position="140"/>
    </location>
</feature>
<accession>A0A1F8EFA6</accession>
<evidence type="ECO:0000256" key="2">
    <source>
        <dbReference type="SAM" id="SignalP"/>
    </source>
</evidence>
<evidence type="ECO:0000313" key="3">
    <source>
        <dbReference type="EMBL" id="OGM99521.1"/>
    </source>
</evidence>
<proteinExistence type="predicted"/>
<keyword evidence="2" id="KW-0732">Signal</keyword>
<feature type="signal peptide" evidence="2">
    <location>
        <begin position="1"/>
        <end position="23"/>
    </location>
</feature>
<organism evidence="3 4">
    <name type="scientific">Candidatus Yanofskybacteria bacterium RIFCSPHIGHO2_01_FULL_41_53</name>
    <dbReference type="NCBI Taxonomy" id="1802663"/>
    <lineage>
        <taxon>Bacteria</taxon>
        <taxon>Candidatus Yanofskyibacteriota</taxon>
    </lineage>
</organism>
<comment type="caution">
    <text evidence="3">The sequence shown here is derived from an EMBL/GenBank/DDBJ whole genome shotgun (WGS) entry which is preliminary data.</text>
</comment>
<gene>
    <name evidence="3" type="ORF">A2650_01365</name>
</gene>
<dbReference type="EMBL" id="MGJD01000043">
    <property type="protein sequence ID" value="OGM99521.1"/>
    <property type="molecule type" value="Genomic_DNA"/>
</dbReference>
<feature type="region of interest" description="Disordered" evidence="1">
    <location>
        <begin position="25"/>
        <end position="62"/>
    </location>
</feature>
<name>A0A1F8EFA6_9BACT</name>
<dbReference type="Proteomes" id="UP000177117">
    <property type="component" value="Unassembled WGS sequence"/>
</dbReference>
<reference evidence="3 4" key="1">
    <citation type="journal article" date="2016" name="Nat. Commun.">
        <title>Thousands of microbial genomes shed light on interconnected biogeochemical processes in an aquifer system.</title>
        <authorList>
            <person name="Anantharaman K."/>
            <person name="Brown C.T."/>
            <person name="Hug L.A."/>
            <person name="Sharon I."/>
            <person name="Castelle C.J."/>
            <person name="Probst A.J."/>
            <person name="Thomas B.C."/>
            <person name="Singh A."/>
            <person name="Wilkins M.J."/>
            <person name="Karaoz U."/>
            <person name="Brodie E.L."/>
            <person name="Williams K.H."/>
            <person name="Hubbard S.S."/>
            <person name="Banfield J.F."/>
        </authorList>
    </citation>
    <scope>NUCLEOTIDE SEQUENCE [LARGE SCALE GENOMIC DNA]</scope>
</reference>
<evidence type="ECO:0000313" key="4">
    <source>
        <dbReference type="Proteomes" id="UP000177117"/>
    </source>
</evidence>
<feature type="compositionally biased region" description="Pro residues" evidence="1">
    <location>
        <begin position="43"/>
        <end position="59"/>
    </location>
</feature>
<dbReference type="AlphaFoldDB" id="A0A1F8EFA6"/>
<sequence>MKRTVLWILALIFSVGIVSPVFAQDGGARRRPPERPSGEQARPRPPQPRPRVVPPPPQRYVPNQRNYQRQYHYNGRWYYQIPRPYQYQYQYRYGYRTFFCQPSYTIFIGYDYFERPLFDFYGGYCNVPGHYHNPYFYYGY</sequence>
<feature type="compositionally biased region" description="Basic and acidic residues" evidence="1">
    <location>
        <begin position="27"/>
        <end position="37"/>
    </location>
</feature>
<protein>
    <submittedName>
        <fullName evidence="3">Uncharacterized protein</fullName>
    </submittedName>
</protein>
<evidence type="ECO:0000256" key="1">
    <source>
        <dbReference type="SAM" id="MobiDB-lite"/>
    </source>
</evidence>